<gene>
    <name evidence="1" type="ORF">ODALV1_LOCUS7913</name>
</gene>
<sequence length="170" mass="18769">MISAKFFSTIFLGVIAAHNFIIADSFLIPTSIGNSTTNDFSKSPPNFSDMRQVQVSCPRGTGLKWLLYGRPSKCYQSGSQGPCRPKEILVPDRSQRESIYGVCKSVIKLQPTVAPHQAPAKLTEISGTYVKGSTYDIKHSKCQENERYSKILKRCIKNALYWGKGGSTIG</sequence>
<dbReference type="Proteomes" id="UP001642540">
    <property type="component" value="Unassembled WGS sequence"/>
</dbReference>
<proteinExistence type="predicted"/>
<organism evidence="1 2">
    <name type="scientific">Orchesella dallaii</name>
    <dbReference type="NCBI Taxonomy" id="48710"/>
    <lineage>
        <taxon>Eukaryota</taxon>
        <taxon>Metazoa</taxon>
        <taxon>Ecdysozoa</taxon>
        <taxon>Arthropoda</taxon>
        <taxon>Hexapoda</taxon>
        <taxon>Collembola</taxon>
        <taxon>Entomobryomorpha</taxon>
        <taxon>Entomobryoidea</taxon>
        <taxon>Orchesellidae</taxon>
        <taxon>Orchesellinae</taxon>
        <taxon>Orchesella</taxon>
    </lineage>
</organism>
<evidence type="ECO:0000313" key="1">
    <source>
        <dbReference type="EMBL" id="CAL8091349.1"/>
    </source>
</evidence>
<reference evidence="1 2" key="1">
    <citation type="submission" date="2024-08" db="EMBL/GenBank/DDBJ databases">
        <authorList>
            <person name="Cucini C."/>
            <person name="Frati F."/>
        </authorList>
    </citation>
    <scope>NUCLEOTIDE SEQUENCE [LARGE SCALE GENOMIC DNA]</scope>
</reference>
<keyword evidence="2" id="KW-1185">Reference proteome</keyword>
<evidence type="ECO:0008006" key="3">
    <source>
        <dbReference type="Google" id="ProtNLM"/>
    </source>
</evidence>
<evidence type="ECO:0000313" key="2">
    <source>
        <dbReference type="Proteomes" id="UP001642540"/>
    </source>
</evidence>
<comment type="caution">
    <text evidence="1">The sequence shown here is derived from an EMBL/GenBank/DDBJ whole genome shotgun (WGS) entry which is preliminary data.</text>
</comment>
<dbReference type="EMBL" id="CAXLJM020000024">
    <property type="protein sequence ID" value="CAL8091349.1"/>
    <property type="molecule type" value="Genomic_DNA"/>
</dbReference>
<protein>
    <recommendedName>
        <fullName evidence="3">Secreted protein</fullName>
    </recommendedName>
</protein>
<name>A0ABP1QD39_9HEXA</name>
<accession>A0ABP1QD39</accession>